<dbReference type="PANTHER" id="PTHR46732">
    <property type="entry name" value="ATP-DEPENDENT PROTEASE LA (LON) DOMAIN PROTEIN"/>
    <property type="match status" value="1"/>
</dbReference>
<dbReference type="SMART" id="SM00464">
    <property type="entry name" value="LON"/>
    <property type="match status" value="1"/>
</dbReference>
<organism evidence="2 3">
    <name type="scientific">Actinomycetospora succinea</name>
    <dbReference type="NCBI Taxonomy" id="663603"/>
    <lineage>
        <taxon>Bacteria</taxon>
        <taxon>Bacillati</taxon>
        <taxon>Actinomycetota</taxon>
        <taxon>Actinomycetes</taxon>
        <taxon>Pseudonocardiales</taxon>
        <taxon>Pseudonocardiaceae</taxon>
        <taxon>Actinomycetospora</taxon>
    </lineage>
</organism>
<reference evidence="2 3" key="1">
    <citation type="submission" date="2019-03" db="EMBL/GenBank/DDBJ databases">
        <title>Genomic Encyclopedia of Type Strains, Phase IV (KMG-IV): sequencing the most valuable type-strain genomes for metagenomic binning, comparative biology and taxonomic classification.</title>
        <authorList>
            <person name="Goeker M."/>
        </authorList>
    </citation>
    <scope>NUCLEOTIDE SEQUENCE [LARGE SCALE GENOMIC DNA]</scope>
    <source>
        <strain evidence="2 3">DSM 45775</strain>
    </source>
</reference>
<dbReference type="EMBL" id="SNYO01000005">
    <property type="protein sequence ID" value="TDQ55644.1"/>
    <property type="molecule type" value="Genomic_DNA"/>
</dbReference>
<dbReference type="OrthoDB" id="25394at2"/>
<dbReference type="InterPro" id="IPR003111">
    <property type="entry name" value="Lon_prtase_N"/>
</dbReference>
<feature type="domain" description="Lon N-terminal" evidence="1">
    <location>
        <begin position="5"/>
        <end position="213"/>
    </location>
</feature>
<gene>
    <name evidence="2" type="ORF">EV188_10540</name>
</gene>
<dbReference type="InterPro" id="IPR046336">
    <property type="entry name" value="Lon_prtase_N_sf"/>
</dbReference>
<dbReference type="PANTHER" id="PTHR46732:SF8">
    <property type="entry name" value="ATP-DEPENDENT PROTEASE LA (LON) DOMAIN PROTEIN"/>
    <property type="match status" value="1"/>
</dbReference>
<comment type="caution">
    <text evidence="2">The sequence shown here is derived from an EMBL/GenBank/DDBJ whole genome shotgun (WGS) entry which is preliminary data.</text>
</comment>
<dbReference type="PROSITE" id="PS51787">
    <property type="entry name" value="LON_N"/>
    <property type="match status" value="1"/>
</dbReference>
<keyword evidence="3" id="KW-1185">Reference proteome</keyword>
<name>A0A4R6V5K7_9PSEU</name>
<protein>
    <recommendedName>
        <fullName evidence="1">Lon N-terminal domain-containing protein</fullName>
    </recommendedName>
</protein>
<sequence length="236" mass="26039">MGVVVETLPLFPLGTVLLPGASLPLHIFEPRYRQLTIDLVTGTLPGKQFGVVAVREGWSPDDGRDGLHDVGCTATLREVRRLPDGRFDLQTTGDRRFRLVDVDDSTAPYLVANVEWLPDDEDEHARDLAPLAMAARAAHRRYCTTAWRQQGGGDGELPAELAEEPAPDVADPELAHILAGDCLLPLADRQELLEQTCPIKRLQLVRQSMTREAVLLDELRAVWAPTAKFAVDHSLN</sequence>
<evidence type="ECO:0000259" key="1">
    <source>
        <dbReference type="PROSITE" id="PS51787"/>
    </source>
</evidence>
<dbReference type="Proteomes" id="UP000295705">
    <property type="component" value="Unassembled WGS sequence"/>
</dbReference>
<dbReference type="SUPFAM" id="SSF88697">
    <property type="entry name" value="PUA domain-like"/>
    <property type="match status" value="1"/>
</dbReference>
<dbReference type="Pfam" id="PF02190">
    <property type="entry name" value="LON_substr_bdg"/>
    <property type="match status" value="1"/>
</dbReference>
<dbReference type="AlphaFoldDB" id="A0A4R6V5K7"/>
<dbReference type="InterPro" id="IPR015947">
    <property type="entry name" value="PUA-like_sf"/>
</dbReference>
<evidence type="ECO:0000313" key="3">
    <source>
        <dbReference type="Proteomes" id="UP000295705"/>
    </source>
</evidence>
<evidence type="ECO:0000313" key="2">
    <source>
        <dbReference type="EMBL" id="TDQ55644.1"/>
    </source>
</evidence>
<dbReference type="Gene3D" id="2.30.130.40">
    <property type="entry name" value="LON domain-like"/>
    <property type="match status" value="1"/>
</dbReference>
<accession>A0A4R6V5K7</accession>
<proteinExistence type="predicted"/>